<dbReference type="Gene3D" id="2.60.40.1760">
    <property type="entry name" value="glycosyl hydrolase (family 31)"/>
    <property type="match status" value="1"/>
</dbReference>
<dbReference type="RefSeq" id="WP_156205276.1">
    <property type="nucleotide sequence ID" value="NZ_WHPN01000125.1"/>
</dbReference>
<dbReference type="SUPFAM" id="SSF51445">
    <property type="entry name" value="(Trans)glycosidases"/>
    <property type="match status" value="1"/>
</dbReference>
<keyword evidence="2 4" id="KW-0378">Hydrolase</keyword>
<dbReference type="InterPro" id="IPR025887">
    <property type="entry name" value="Glyco_hydro_31_N_dom"/>
</dbReference>
<dbReference type="NCBIfam" id="NF007940">
    <property type="entry name" value="PRK10658.1"/>
    <property type="match status" value="1"/>
</dbReference>
<proteinExistence type="inferred from homology"/>
<dbReference type="Gene3D" id="2.60.40.1180">
    <property type="entry name" value="Golgi alpha-mannosidase II"/>
    <property type="match status" value="2"/>
</dbReference>
<protein>
    <submittedName>
        <fullName evidence="9">Alpha-xylosidase</fullName>
        <ecNumber evidence="9">3.2.1.177</ecNumber>
    </submittedName>
</protein>
<dbReference type="EMBL" id="WHPN01000125">
    <property type="protein sequence ID" value="KAF4410121.1"/>
    <property type="molecule type" value="Genomic_DNA"/>
</dbReference>
<comment type="caution">
    <text evidence="9">The sequence shown here is derived from an EMBL/GenBank/DDBJ whole genome shotgun (WGS) entry which is preliminary data.</text>
</comment>
<feature type="compositionally biased region" description="Gly residues" evidence="5">
    <location>
        <begin position="102"/>
        <end position="112"/>
    </location>
</feature>
<dbReference type="PANTHER" id="PTHR43053">
    <property type="entry name" value="GLYCOSIDASE FAMILY 31"/>
    <property type="match status" value="1"/>
</dbReference>
<dbReference type="Pfam" id="PF01055">
    <property type="entry name" value="Glyco_hydro_31_2nd"/>
    <property type="match status" value="1"/>
</dbReference>
<dbReference type="SUPFAM" id="SSF117125">
    <property type="entry name" value="Putative glucosidase YicI, C-terminal domain"/>
    <property type="match status" value="1"/>
</dbReference>
<dbReference type="Pfam" id="PF21365">
    <property type="entry name" value="Glyco_hydro_31_3rd"/>
    <property type="match status" value="1"/>
</dbReference>
<keyword evidence="10" id="KW-1185">Reference proteome</keyword>
<evidence type="ECO:0000259" key="8">
    <source>
        <dbReference type="Pfam" id="PF21365"/>
    </source>
</evidence>
<evidence type="ECO:0000256" key="2">
    <source>
        <dbReference type="ARBA" id="ARBA00022801"/>
    </source>
</evidence>
<dbReference type="InterPro" id="IPR017853">
    <property type="entry name" value="GH"/>
</dbReference>
<dbReference type="CDD" id="cd14752">
    <property type="entry name" value="GH31_N"/>
    <property type="match status" value="1"/>
</dbReference>
<dbReference type="Pfam" id="PF13802">
    <property type="entry name" value="Gal_mutarotas_2"/>
    <property type="match status" value="1"/>
</dbReference>
<evidence type="ECO:0000259" key="7">
    <source>
        <dbReference type="Pfam" id="PF13802"/>
    </source>
</evidence>
<name>A0ABQ7FQS0_9ACTN</name>
<dbReference type="InterPro" id="IPR013780">
    <property type="entry name" value="Glyco_hydro_b"/>
</dbReference>
<evidence type="ECO:0000259" key="6">
    <source>
        <dbReference type="Pfam" id="PF01055"/>
    </source>
</evidence>
<dbReference type="Gene3D" id="3.20.20.80">
    <property type="entry name" value="Glycosidases"/>
    <property type="match status" value="1"/>
</dbReference>
<dbReference type="EC" id="3.2.1.177" evidence="9"/>
<evidence type="ECO:0000256" key="1">
    <source>
        <dbReference type="ARBA" id="ARBA00007806"/>
    </source>
</evidence>
<keyword evidence="3 4" id="KW-0326">Glycosidase</keyword>
<evidence type="ECO:0000313" key="10">
    <source>
        <dbReference type="Proteomes" id="UP000621266"/>
    </source>
</evidence>
<comment type="similarity">
    <text evidence="1 4">Belongs to the glycosyl hydrolase 31 family.</text>
</comment>
<dbReference type="InterPro" id="IPR048395">
    <property type="entry name" value="Glyco_hydro_31_C"/>
</dbReference>
<evidence type="ECO:0000313" key="9">
    <source>
        <dbReference type="EMBL" id="KAF4410121.1"/>
    </source>
</evidence>
<sequence>MKFTDGYWLMREGVQASYATEVADARVEEDRLTLYAPVRPVRSRGDTLNSPLLTVECWSPAEGVIGVRTTHHAGKEDHGPGFALRTGDGNGDVGISGGSGGGSGAGMSGGSGCAKTSRDGSVTELTSGSLTLRVDTDAPWRLDFTADGRTLTSAGARGTGFATTGPAGSGTPGHHTVAQLSLGVGELVYGLGERFTPFTRNGQSVEIWQSDGGTASEQAYKNVPFHLTNRGYGVFVNHPGKVSYEIGSEAVGRVQFSVEDQSLEYFVIHGPEPKDVLDRYTALTGRPALPPAWSFGLWLSTSFTTSYDEETVTRFVDGMAGRGIPLGVFHFDCFWMRAYQWCDFTWDPDVFPDPEGMLRRLRERGLRVSVWTNPYIAQKSPLFDEARREGYLLRRPGGDVWQWDLWQPGMALVDFTNPAARAWFQDKLRALLHQGVDCFKTDFGERVPTDVVWHDGSDPERMHNYYTHLYNTAVFEVLEEERGAGEAVLFARSATTGGQQLPVHWGGDCESTFEAMAESLRGGLSLGLSGFGFWSHDIGGFEGTPTPALFKRWAQFGLLSSHSRLHGSKSYRVPWDYDEEAVEVTRAFTRLKHRLMPYLLGAARQAAERGTPVLRAMLLEFPDDPACHTLDRQYMLGDDLLVAPVFSEDGSVDYYVPDGVWTHLLSGEQVRGPGWRRERYGFDSLPLLARPGSVIPFGRCDDSAEYDWADGVTLRVHAPADGTVTVTRVPAPDGRTAVFRTRRDGGLVTVEAEGATGSWQVLLTGVEAGGAEATEGAAACEDTDLGALVTAPAGTTAVSARVTG</sequence>
<organism evidence="9 10">
    <name type="scientific">Streptomyces lycii</name>
    <dbReference type="NCBI Taxonomy" id="2654337"/>
    <lineage>
        <taxon>Bacteria</taxon>
        <taxon>Bacillati</taxon>
        <taxon>Actinomycetota</taxon>
        <taxon>Actinomycetes</taxon>
        <taxon>Kitasatosporales</taxon>
        <taxon>Streptomycetaceae</taxon>
        <taxon>Streptomyces</taxon>
    </lineage>
</organism>
<dbReference type="SUPFAM" id="SSF51011">
    <property type="entry name" value="Glycosyl hydrolase domain"/>
    <property type="match status" value="1"/>
</dbReference>
<accession>A0ABQ7FQS0</accession>
<dbReference type="GO" id="GO:0061634">
    <property type="term" value="F:alpha-D-xyloside xylohydrolase"/>
    <property type="evidence" value="ECO:0007669"/>
    <property type="project" value="UniProtKB-EC"/>
</dbReference>
<evidence type="ECO:0000256" key="5">
    <source>
        <dbReference type="SAM" id="MobiDB-lite"/>
    </source>
</evidence>
<gene>
    <name evidence="9" type="primary">yicI</name>
    <name evidence="9" type="ORF">GCU69_05570</name>
</gene>
<feature type="domain" description="Glycoside hydrolase family 31 TIM barrel" evidence="6">
    <location>
        <begin position="287"/>
        <end position="599"/>
    </location>
</feature>
<dbReference type="PANTHER" id="PTHR43053:SF4">
    <property type="entry name" value="MYOGENESIS-REGULATING GLYCOSIDASE"/>
    <property type="match status" value="1"/>
</dbReference>
<evidence type="ECO:0000256" key="4">
    <source>
        <dbReference type="RuleBase" id="RU361185"/>
    </source>
</evidence>
<reference evidence="9 10" key="1">
    <citation type="submission" date="2019-10" db="EMBL/GenBank/DDBJ databases">
        <title>Streptomyces tenebrisbrunneis sp.nov., an endogenous actinomycete isolated from of Lycium ruthenicum.</title>
        <authorList>
            <person name="Ma L."/>
        </authorList>
    </citation>
    <scope>NUCLEOTIDE SEQUENCE [LARGE SCALE GENOMIC DNA]</scope>
    <source>
        <strain evidence="9 10">TRM 66187</strain>
    </source>
</reference>
<dbReference type="Proteomes" id="UP000621266">
    <property type="component" value="Unassembled WGS sequence"/>
</dbReference>
<dbReference type="CDD" id="cd06593">
    <property type="entry name" value="GH31_xylosidase_YicI"/>
    <property type="match status" value="1"/>
</dbReference>
<feature type="domain" description="Glycosyl hydrolase family 31 C-terminal" evidence="8">
    <location>
        <begin position="610"/>
        <end position="695"/>
    </location>
</feature>
<dbReference type="SUPFAM" id="SSF74650">
    <property type="entry name" value="Galactose mutarotase-like"/>
    <property type="match status" value="1"/>
</dbReference>
<evidence type="ECO:0000256" key="3">
    <source>
        <dbReference type="ARBA" id="ARBA00023295"/>
    </source>
</evidence>
<feature type="region of interest" description="Disordered" evidence="5">
    <location>
        <begin position="102"/>
        <end position="121"/>
    </location>
</feature>
<dbReference type="InterPro" id="IPR011013">
    <property type="entry name" value="Gal_mutarotase_sf_dom"/>
</dbReference>
<dbReference type="InterPro" id="IPR000322">
    <property type="entry name" value="Glyco_hydro_31_TIM"/>
</dbReference>
<feature type="domain" description="Glycoside hydrolase family 31 N-terminal" evidence="7">
    <location>
        <begin position="115"/>
        <end position="244"/>
    </location>
</feature>
<dbReference type="InterPro" id="IPR050985">
    <property type="entry name" value="Alpha-glycosidase_related"/>
</dbReference>